<dbReference type="Proteomes" id="UP000317909">
    <property type="component" value="Chromosome"/>
</dbReference>
<dbReference type="EMBL" id="CP036339">
    <property type="protein sequence ID" value="QDT74483.1"/>
    <property type="molecule type" value="Genomic_DNA"/>
</dbReference>
<reference evidence="2 3" key="1">
    <citation type="submission" date="2019-02" db="EMBL/GenBank/DDBJ databases">
        <title>Deep-cultivation of Planctomycetes and their phenomic and genomic characterization uncovers novel biology.</title>
        <authorList>
            <person name="Wiegand S."/>
            <person name="Jogler M."/>
            <person name="Boedeker C."/>
            <person name="Pinto D."/>
            <person name="Vollmers J."/>
            <person name="Rivas-Marin E."/>
            <person name="Kohn T."/>
            <person name="Peeters S.H."/>
            <person name="Heuer A."/>
            <person name="Rast P."/>
            <person name="Oberbeckmann S."/>
            <person name="Bunk B."/>
            <person name="Jeske O."/>
            <person name="Meyerdierks A."/>
            <person name="Storesund J.E."/>
            <person name="Kallscheuer N."/>
            <person name="Luecker S."/>
            <person name="Lage O.M."/>
            <person name="Pohl T."/>
            <person name="Merkel B.J."/>
            <person name="Hornburger P."/>
            <person name="Mueller R.-W."/>
            <person name="Bruemmer F."/>
            <person name="Labrenz M."/>
            <person name="Spormann A.M."/>
            <person name="Op den Camp H."/>
            <person name="Overmann J."/>
            <person name="Amann R."/>
            <person name="Jetten M.S.M."/>
            <person name="Mascher T."/>
            <person name="Medema M.H."/>
            <person name="Devos D.P."/>
            <person name="Kaster A.-K."/>
            <person name="Ovreas L."/>
            <person name="Rohde M."/>
            <person name="Galperin M.Y."/>
            <person name="Jogler C."/>
        </authorList>
    </citation>
    <scope>NUCLEOTIDE SEQUENCE [LARGE SCALE GENOMIC DNA]</scope>
    <source>
        <strain evidence="2 3">I41</strain>
    </source>
</reference>
<proteinExistence type="predicted"/>
<feature type="transmembrane region" description="Helical" evidence="1">
    <location>
        <begin position="21"/>
        <end position="42"/>
    </location>
</feature>
<evidence type="ECO:0000256" key="1">
    <source>
        <dbReference type="SAM" id="Phobius"/>
    </source>
</evidence>
<dbReference type="RefSeq" id="WP_145434229.1">
    <property type="nucleotide sequence ID" value="NZ_CP036339.1"/>
</dbReference>
<dbReference type="KEGG" id="llh:I41_36800"/>
<accession>A0A517U1J4</accession>
<keyword evidence="1" id="KW-0812">Transmembrane</keyword>
<evidence type="ECO:0000313" key="3">
    <source>
        <dbReference type="Proteomes" id="UP000317909"/>
    </source>
</evidence>
<feature type="transmembrane region" description="Helical" evidence="1">
    <location>
        <begin position="115"/>
        <end position="133"/>
    </location>
</feature>
<dbReference type="AlphaFoldDB" id="A0A517U1J4"/>
<keyword evidence="1" id="KW-0472">Membrane</keyword>
<keyword evidence="3" id="KW-1185">Reference proteome</keyword>
<protein>
    <submittedName>
        <fullName evidence="2">Uncharacterized protein</fullName>
    </submittedName>
</protein>
<evidence type="ECO:0000313" key="2">
    <source>
        <dbReference type="EMBL" id="QDT74483.1"/>
    </source>
</evidence>
<name>A0A517U1J4_9BACT</name>
<sequence>MKFGFRWSLQQCRYTGGMLTSLRYALATFCFAASVGCLALWWRSYWFSDLLISPSRPGGYEFVYGSITGTVYLIIDESMLPAMTWEFSVDSVALEVNDGPPSMFGVDEVGIHFPHWYPALAFALAGVGVLRFRRQFSIRSALIAFAVVAALLAMPAVL</sequence>
<organism evidence="2 3">
    <name type="scientific">Lacipirellula limnantheis</name>
    <dbReference type="NCBI Taxonomy" id="2528024"/>
    <lineage>
        <taxon>Bacteria</taxon>
        <taxon>Pseudomonadati</taxon>
        <taxon>Planctomycetota</taxon>
        <taxon>Planctomycetia</taxon>
        <taxon>Pirellulales</taxon>
        <taxon>Lacipirellulaceae</taxon>
        <taxon>Lacipirellula</taxon>
    </lineage>
</organism>
<feature type="transmembrane region" description="Helical" evidence="1">
    <location>
        <begin position="140"/>
        <end position="157"/>
    </location>
</feature>
<gene>
    <name evidence="2" type="ORF">I41_36800</name>
</gene>
<keyword evidence="1" id="KW-1133">Transmembrane helix</keyword>